<dbReference type="InterPro" id="IPR018060">
    <property type="entry name" value="HTH_AraC"/>
</dbReference>
<organism evidence="5 6">
    <name type="scientific">Gracilibacillus marinus</name>
    <dbReference type="NCBI Taxonomy" id="630535"/>
    <lineage>
        <taxon>Bacteria</taxon>
        <taxon>Bacillati</taxon>
        <taxon>Bacillota</taxon>
        <taxon>Bacilli</taxon>
        <taxon>Bacillales</taxon>
        <taxon>Bacillaceae</taxon>
        <taxon>Gracilibacillus</taxon>
    </lineage>
</organism>
<dbReference type="InterPro" id="IPR020449">
    <property type="entry name" value="Tscrpt_reg_AraC-type_HTH"/>
</dbReference>
<dbReference type="SUPFAM" id="SSF46689">
    <property type="entry name" value="Homeodomain-like"/>
    <property type="match status" value="2"/>
</dbReference>
<feature type="domain" description="HTH araC/xylS-type" evidence="4">
    <location>
        <begin position="182"/>
        <end position="280"/>
    </location>
</feature>
<sequence>MNNTNIPISLFKIQHKDNKKTVKDFHAHAGYEIVWVRNGEAKFIFDEKIIHLKQDHLLFFRSTAFHKVQIIDGPPYERVVIMFTDDFFSVEQPVFLQFKQLLDTLPLPYCSLPLFMWRKEPFQQIINQLLKEDQNIHGWEQKQAIELLLTQLLLYICREMHADKNEHLLASDHDLDGLLLQERIVKEINAIWQTNWQLDELADRLHFNKYYLCHFFKREFGMTIQQYILQKRMFEAKKMLVHSSIAINEIATSVGFSSASNFIRCFKKYVHMTPKQYRDEKSPKLMKV</sequence>
<evidence type="ECO:0000313" key="5">
    <source>
        <dbReference type="EMBL" id="MFC4386714.1"/>
    </source>
</evidence>
<dbReference type="InterPro" id="IPR003313">
    <property type="entry name" value="AraC-bd"/>
</dbReference>
<dbReference type="PRINTS" id="PR00032">
    <property type="entry name" value="HTHARAC"/>
</dbReference>
<dbReference type="InterPro" id="IPR037923">
    <property type="entry name" value="HTH-like"/>
</dbReference>
<keyword evidence="2" id="KW-0238">DNA-binding</keyword>
<dbReference type="Pfam" id="PF12833">
    <property type="entry name" value="HTH_18"/>
    <property type="match status" value="1"/>
</dbReference>
<evidence type="ECO:0000259" key="4">
    <source>
        <dbReference type="PROSITE" id="PS01124"/>
    </source>
</evidence>
<dbReference type="Gene3D" id="1.10.10.60">
    <property type="entry name" value="Homeodomain-like"/>
    <property type="match status" value="2"/>
</dbReference>
<keyword evidence="3" id="KW-0804">Transcription</keyword>
<dbReference type="InterPro" id="IPR009057">
    <property type="entry name" value="Homeodomain-like_sf"/>
</dbReference>
<dbReference type="PANTHER" id="PTHR43280">
    <property type="entry name" value="ARAC-FAMILY TRANSCRIPTIONAL REGULATOR"/>
    <property type="match status" value="1"/>
</dbReference>
<protein>
    <submittedName>
        <fullName evidence="5">Helix-turn-helix domain-containing protein</fullName>
    </submittedName>
</protein>
<dbReference type="PROSITE" id="PS01124">
    <property type="entry name" value="HTH_ARAC_FAMILY_2"/>
    <property type="match status" value="1"/>
</dbReference>
<dbReference type="EMBL" id="JBHSDV010000001">
    <property type="protein sequence ID" value="MFC4386714.1"/>
    <property type="molecule type" value="Genomic_DNA"/>
</dbReference>
<dbReference type="RefSeq" id="WP_390195577.1">
    <property type="nucleotide sequence ID" value="NZ_JBHSDV010000001.1"/>
</dbReference>
<keyword evidence="6" id="KW-1185">Reference proteome</keyword>
<dbReference type="PANTHER" id="PTHR43280:SF28">
    <property type="entry name" value="HTH-TYPE TRANSCRIPTIONAL ACTIVATOR RHAS"/>
    <property type="match status" value="1"/>
</dbReference>
<evidence type="ECO:0000256" key="2">
    <source>
        <dbReference type="ARBA" id="ARBA00023125"/>
    </source>
</evidence>
<evidence type="ECO:0000256" key="3">
    <source>
        <dbReference type="ARBA" id="ARBA00023163"/>
    </source>
</evidence>
<dbReference type="SMART" id="SM00342">
    <property type="entry name" value="HTH_ARAC"/>
    <property type="match status" value="1"/>
</dbReference>
<comment type="caution">
    <text evidence="5">The sequence shown here is derived from an EMBL/GenBank/DDBJ whole genome shotgun (WGS) entry which is preliminary data.</text>
</comment>
<proteinExistence type="predicted"/>
<accession>A0ABV8VQJ8</accession>
<dbReference type="InterPro" id="IPR014710">
    <property type="entry name" value="RmlC-like_jellyroll"/>
</dbReference>
<name>A0ABV8VQJ8_9BACI</name>
<dbReference type="Gene3D" id="2.60.120.10">
    <property type="entry name" value="Jelly Rolls"/>
    <property type="match status" value="1"/>
</dbReference>
<evidence type="ECO:0000256" key="1">
    <source>
        <dbReference type="ARBA" id="ARBA00023015"/>
    </source>
</evidence>
<dbReference type="Pfam" id="PF02311">
    <property type="entry name" value="AraC_binding"/>
    <property type="match status" value="1"/>
</dbReference>
<dbReference type="Proteomes" id="UP001595880">
    <property type="component" value="Unassembled WGS sequence"/>
</dbReference>
<gene>
    <name evidence="5" type="ORF">ACFOZ1_02715</name>
</gene>
<keyword evidence="1" id="KW-0805">Transcription regulation</keyword>
<evidence type="ECO:0000313" key="6">
    <source>
        <dbReference type="Proteomes" id="UP001595880"/>
    </source>
</evidence>
<reference evidence="6" key="1">
    <citation type="journal article" date="2019" name="Int. J. Syst. Evol. Microbiol.">
        <title>The Global Catalogue of Microorganisms (GCM) 10K type strain sequencing project: providing services to taxonomists for standard genome sequencing and annotation.</title>
        <authorList>
            <consortium name="The Broad Institute Genomics Platform"/>
            <consortium name="The Broad Institute Genome Sequencing Center for Infectious Disease"/>
            <person name="Wu L."/>
            <person name="Ma J."/>
        </authorList>
    </citation>
    <scope>NUCLEOTIDE SEQUENCE [LARGE SCALE GENOMIC DNA]</scope>
    <source>
        <strain evidence="6">KACC 14058</strain>
    </source>
</reference>
<dbReference type="SUPFAM" id="SSF51215">
    <property type="entry name" value="Regulatory protein AraC"/>
    <property type="match status" value="1"/>
</dbReference>